<dbReference type="PANTHER" id="PTHR35936">
    <property type="entry name" value="MEMBRANE-BOUND LYTIC MUREIN TRANSGLYCOSYLASE F"/>
    <property type="match status" value="1"/>
</dbReference>
<keyword evidence="1" id="KW-0732">Signal</keyword>
<dbReference type="PANTHER" id="PTHR35936:SF6">
    <property type="entry name" value="AMINO ACID ABC TRANSPORTER SUBSTRATE-BINDING PAAT FAMILY PROTEIN"/>
    <property type="match status" value="1"/>
</dbReference>
<dbReference type="Proteomes" id="UP000219215">
    <property type="component" value="Chromosome DPRO"/>
</dbReference>
<dbReference type="SMART" id="SM00062">
    <property type="entry name" value="PBPb"/>
    <property type="match status" value="1"/>
</dbReference>
<keyword evidence="4" id="KW-1185">Reference proteome</keyword>
<evidence type="ECO:0000259" key="2">
    <source>
        <dbReference type="SMART" id="SM00062"/>
    </source>
</evidence>
<gene>
    <name evidence="3" type="ORF">DPRO_2964</name>
</gene>
<dbReference type="Gene3D" id="3.40.190.10">
    <property type="entry name" value="Periplasmic binding protein-like II"/>
    <property type="match status" value="2"/>
</dbReference>
<dbReference type="AlphaFoldDB" id="A0A2C8FBF5"/>
<accession>A0A2C8FBF5</accession>
<dbReference type="KEGG" id="pprf:DPRO_2964"/>
<dbReference type="InterPro" id="IPR001638">
    <property type="entry name" value="Solute-binding_3/MltF_N"/>
</dbReference>
<evidence type="ECO:0000313" key="4">
    <source>
        <dbReference type="Proteomes" id="UP000219215"/>
    </source>
</evidence>
<dbReference type="EMBL" id="LT907975">
    <property type="protein sequence ID" value="SOB59874.1"/>
    <property type="molecule type" value="Genomic_DNA"/>
</dbReference>
<dbReference type="RefSeq" id="WP_097012674.1">
    <property type="nucleotide sequence ID" value="NZ_LT907975.1"/>
</dbReference>
<name>A0A2C8FBF5_9BACT</name>
<evidence type="ECO:0000313" key="3">
    <source>
        <dbReference type="EMBL" id="SOB59874.1"/>
    </source>
</evidence>
<evidence type="ECO:0000256" key="1">
    <source>
        <dbReference type="ARBA" id="ARBA00022729"/>
    </source>
</evidence>
<protein>
    <recommendedName>
        <fullName evidence="2">Solute-binding protein family 3/N-terminal domain-containing protein</fullName>
    </recommendedName>
</protein>
<proteinExistence type="predicted"/>
<organism evidence="3 4">
    <name type="scientific">Pseudodesulfovibrio profundus</name>
    <dbReference type="NCBI Taxonomy" id="57320"/>
    <lineage>
        <taxon>Bacteria</taxon>
        <taxon>Pseudomonadati</taxon>
        <taxon>Thermodesulfobacteriota</taxon>
        <taxon>Desulfovibrionia</taxon>
        <taxon>Desulfovibrionales</taxon>
        <taxon>Desulfovibrionaceae</taxon>
    </lineage>
</organism>
<reference evidence="4" key="1">
    <citation type="submission" date="2017-09" db="EMBL/GenBank/DDBJ databases">
        <authorList>
            <person name="Regsiter A."/>
            <person name="William W."/>
        </authorList>
    </citation>
    <scope>NUCLEOTIDE SEQUENCE [LARGE SCALE GENOMIC DNA]</scope>
    <source>
        <strain evidence="4">500-1</strain>
    </source>
</reference>
<dbReference type="SUPFAM" id="SSF53850">
    <property type="entry name" value="Periplasmic binding protein-like II"/>
    <property type="match status" value="1"/>
</dbReference>
<sequence length="265" mass="30026">MPRTITQTPLFIILLGTVIFAMTPFSKSHADAPDTQKTVVVSIAAPGWPPYAILDGQKDSENRGIMLDVMHAVLERLGYGLKLESHPAKRVMMLLEDGEIDATLKAKEWVTDPDHFLWSNAILHSEDVLVSRIKSYTELETLIKHKGARVAGKLGFSYPSLQEAIEQKKIRWYTATTTENLLQMLRHGHVDAIVTNKLVVRWAVESSDEAQSTSFYYSPTPIATTPYRFAFARKEAMYPFVKLFNEELERLRKEGVIANIISKYQ</sequence>
<dbReference type="OrthoDB" id="5455551at2"/>
<feature type="domain" description="Solute-binding protein family 3/N-terminal" evidence="2">
    <location>
        <begin position="38"/>
        <end position="265"/>
    </location>
</feature>